<dbReference type="EMBL" id="FPLJ01000065">
    <property type="protein sequence ID" value="SGY95407.1"/>
    <property type="molecule type" value="Genomic_DNA"/>
</dbReference>
<proteinExistence type="predicted"/>
<organism evidence="2 3">
    <name type="scientific">Moritella viscosa</name>
    <dbReference type="NCBI Taxonomy" id="80854"/>
    <lineage>
        <taxon>Bacteria</taxon>
        <taxon>Pseudomonadati</taxon>
        <taxon>Pseudomonadota</taxon>
        <taxon>Gammaproteobacteria</taxon>
        <taxon>Alteromonadales</taxon>
        <taxon>Moritellaceae</taxon>
        <taxon>Moritella</taxon>
    </lineage>
</organism>
<gene>
    <name evidence="2" type="ORF">MT2528_2982</name>
</gene>
<feature type="compositionally biased region" description="Polar residues" evidence="1">
    <location>
        <begin position="12"/>
        <end position="24"/>
    </location>
</feature>
<protein>
    <submittedName>
        <fullName evidence="2">Uncharacterized protein</fullName>
    </submittedName>
</protein>
<keyword evidence="3" id="KW-1185">Reference proteome</keyword>
<dbReference type="Proteomes" id="UP000182660">
    <property type="component" value="Unassembled WGS sequence"/>
</dbReference>
<evidence type="ECO:0000313" key="3">
    <source>
        <dbReference type="Proteomes" id="UP000182660"/>
    </source>
</evidence>
<accession>A0ABY1HFA7</accession>
<feature type="region of interest" description="Disordered" evidence="1">
    <location>
        <begin position="12"/>
        <end position="45"/>
    </location>
</feature>
<evidence type="ECO:0000313" key="2">
    <source>
        <dbReference type="EMBL" id="SGY95407.1"/>
    </source>
</evidence>
<name>A0ABY1HFA7_9GAMM</name>
<reference evidence="2 3" key="1">
    <citation type="submission" date="2016-11" db="EMBL/GenBank/DDBJ databases">
        <authorList>
            <person name="Klemetsen T."/>
        </authorList>
    </citation>
    <scope>NUCLEOTIDE SEQUENCE [LARGE SCALE GENOMIC DNA]</scope>
    <source>
        <strain evidence="2">MT 2528</strain>
    </source>
</reference>
<sequence>MVEQLTFNQLVEGSNPSQPTTFFSSDKKNTQHCRGMEQFGSSSGS</sequence>
<evidence type="ECO:0000256" key="1">
    <source>
        <dbReference type="SAM" id="MobiDB-lite"/>
    </source>
</evidence>
<comment type="caution">
    <text evidence="2">The sequence shown here is derived from an EMBL/GenBank/DDBJ whole genome shotgun (WGS) entry which is preliminary data.</text>
</comment>